<dbReference type="RefSeq" id="XP_015702808.1">
    <property type="nucleotide sequence ID" value="XM_015847583.1"/>
</dbReference>
<dbReference type="VEuPathDB" id="FungiDB:PAAG_12040"/>
<dbReference type="STRING" id="502779.A0A0A2VK55"/>
<protein>
    <recommendedName>
        <fullName evidence="3">Protein kinase domain-containing protein</fullName>
    </recommendedName>
</protein>
<reference evidence="1 2" key="1">
    <citation type="journal article" date="2011" name="PLoS Genet.">
        <title>Comparative genomic analysis of human fungal pathogens causing paracoccidioidomycosis.</title>
        <authorList>
            <person name="Desjardins C.A."/>
            <person name="Champion M.D."/>
            <person name="Holder J.W."/>
            <person name="Muszewska A."/>
            <person name="Goldberg J."/>
            <person name="Bailao A.M."/>
            <person name="Brigido M.M."/>
            <person name="Ferreira M.E."/>
            <person name="Garcia A.M."/>
            <person name="Grynberg M."/>
            <person name="Gujja S."/>
            <person name="Heiman D.I."/>
            <person name="Henn M.R."/>
            <person name="Kodira C.D."/>
            <person name="Leon-Narvaez H."/>
            <person name="Longo L.V."/>
            <person name="Ma L.J."/>
            <person name="Malavazi I."/>
            <person name="Matsuo A.L."/>
            <person name="Morais F.V."/>
            <person name="Pereira M."/>
            <person name="Rodriguez-Brito S."/>
            <person name="Sakthikumar S."/>
            <person name="Salem-Izacc S.M."/>
            <person name="Sykes S.M."/>
            <person name="Teixeira M.M."/>
            <person name="Vallejo M.C."/>
            <person name="Walter M.E."/>
            <person name="Yandava C."/>
            <person name="Young S."/>
            <person name="Zeng Q."/>
            <person name="Zucker J."/>
            <person name="Felipe M.S."/>
            <person name="Goldman G.H."/>
            <person name="Haas B.J."/>
            <person name="McEwen J.G."/>
            <person name="Nino-Vega G."/>
            <person name="Puccia R."/>
            <person name="San-Blas G."/>
            <person name="Soares C.M."/>
            <person name="Birren B.W."/>
            <person name="Cuomo C.A."/>
        </authorList>
    </citation>
    <scope>NUCLEOTIDE SEQUENCE [LARGE SCALE GENOMIC DNA]</scope>
    <source>
        <strain evidence="2">ATCC MYA-826 / Pb01</strain>
    </source>
</reference>
<gene>
    <name evidence="1" type="ORF">PAAG_12040</name>
</gene>
<accession>A0A0A2VK55</accession>
<evidence type="ECO:0000313" key="2">
    <source>
        <dbReference type="Proteomes" id="UP000002059"/>
    </source>
</evidence>
<dbReference type="EMBL" id="KN294005">
    <property type="protein sequence ID" value="KGQ01269.1"/>
    <property type="molecule type" value="Genomic_DNA"/>
</dbReference>
<dbReference type="SUPFAM" id="SSF56112">
    <property type="entry name" value="Protein kinase-like (PK-like)"/>
    <property type="match status" value="1"/>
</dbReference>
<name>A0A0A2VK55_PARBA</name>
<organism evidence="1 2">
    <name type="scientific">Paracoccidioides lutzii (strain ATCC MYA-826 / Pb01)</name>
    <name type="common">Paracoccidioides brasiliensis</name>
    <dbReference type="NCBI Taxonomy" id="502779"/>
    <lineage>
        <taxon>Eukaryota</taxon>
        <taxon>Fungi</taxon>
        <taxon>Dikarya</taxon>
        <taxon>Ascomycota</taxon>
        <taxon>Pezizomycotina</taxon>
        <taxon>Eurotiomycetes</taxon>
        <taxon>Eurotiomycetidae</taxon>
        <taxon>Onygenales</taxon>
        <taxon>Ajellomycetaceae</taxon>
        <taxon>Paracoccidioides</taxon>
    </lineage>
</organism>
<dbReference type="OrthoDB" id="1911848at2759"/>
<dbReference type="PANTHER" id="PTHR37542:SF3">
    <property type="entry name" value="PRION-INHIBITION AND PROPAGATION HELO DOMAIN-CONTAINING PROTEIN"/>
    <property type="match status" value="1"/>
</dbReference>
<dbReference type="InterPro" id="IPR011009">
    <property type="entry name" value="Kinase-like_dom_sf"/>
</dbReference>
<keyword evidence="2" id="KW-1185">Reference proteome</keyword>
<proteinExistence type="predicted"/>
<dbReference type="PANTHER" id="PTHR37542">
    <property type="entry name" value="HELO DOMAIN-CONTAINING PROTEIN-RELATED"/>
    <property type="match status" value="1"/>
</dbReference>
<evidence type="ECO:0000313" key="1">
    <source>
        <dbReference type="EMBL" id="KGQ01269.1"/>
    </source>
</evidence>
<dbReference type="GeneID" id="9095940"/>
<dbReference type="KEGG" id="pbl:PAAG_12040"/>
<dbReference type="HOGENOM" id="CLU_963457_0_0_1"/>
<evidence type="ECO:0008006" key="3">
    <source>
        <dbReference type="Google" id="ProtNLM"/>
    </source>
</evidence>
<sequence>MRLTLKLRGFPPQRLCSCDMNIANSWLVNVPFVHLLTGGDVPYLTINRFHGATSICQAVVAWVKYQPHRCSKRIISLVQAYKSTDIGLEDLVLRVDRVWLETEINAIVNTGSSSHLRLLAQTSQTVMLDRTAYPEDIDPNIIFSTGSSCTQESQFQYVLSLPRQGGPQTLRSLLLLLHHHHHHQHHHHHEATITSQFLNAKLQISKSLAHAVPSLHAANFVHKNISAETILFLPDPTTGEPSDLYLVGFEQLRPSPGRPSFCADMVSLTGISTDTRATRGQGQGLWPQE</sequence>
<dbReference type="AlphaFoldDB" id="A0A0A2VK55"/>
<dbReference type="Proteomes" id="UP000002059">
    <property type="component" value="Partially assembled WGS sequence"/>
</dbReference>